<evidence type="ECO:0000259" key="2">
    <source>
        <dbReference type="PROSITE" id="PS50110"/>
    </source>
</evidence>
<dbReference type="Proteomes" id="UP000886881">
    <property type="component" value="Unassembled WGS sequence"/>
</dbReference>
<dbReference type="InterPro" id="IPR046947">
    <property type="entry name" value="LytR-like"/>
</dbReference>
<name>A0A9D1KHM2_9BACT</name>
<sequence>MKALIVEDEVMAANMLARTLTENFPDVEVLGITDSVRSTVEWLGSHPSPDVIFMDVELSDGECFEIFRQVQVKSQIIMTTAYDTYAVKAFETGSIDYLLKPIALEALTRAVTRCRERVADNDIEAVLKVLADKAGNQPPRYKSRWIVRLGDRIIPVDIADIAYFLSEDKSNSLVLADGGRYIIDYTMDMLEHQLDPEKFFRISRGCIVSRRAVKSVIRHFNGRLKLSVEPESPVELLVSRARVDDFLAWLE</sequence>
<dbReference type="PANTHER" id="PTHR37299:SF1">
    <property type="entry name" value="STAGE 0 SPORULATION PROTEIN A HOMOLOG"/>
    <property type="match status" value="1"/>
</dbReference>
<evidence type="ECO:0000313" key="4">
    <source>
        <dbReference type="EMBL" id="HIT46374.1"/>
    </source>
</evidence>
<reference evidence="4" key="1">
    <citation type="submission" date="2020-10" db="EMBL/GenBank/DDBJ databases">
        <authorList>
            <person name="Gilroy R."/>
        </authorList>
    </citation>
    <scope>NUCLEOTIDE SEQUENCE</scope>
    <source>
        <strain evidence="4">ChiHecec2B26-709</strain>
    </source>
</reference>
<protein>
    <submittedName>
        <fullName evidence="4">Response regulator transcription factor</fullName>
    </submittedName>
</protein>
<dbReference type="Gene3D" id="2.40.50.1020">
    <property type="entry name" value="LytTr DNA-binding domain"/>
    <property type="match status" value="1"/>
</dbReference>
<dbReference type="InterPro" id="IPR001789">
    <property type="entry name" value="Sig_transdc_resp-reg_receiver"/>
</dbReference>
<comment type="caution">
    <text evidence="4">The sequence shown here is derived from an EMBL/GenBank/DDBJ whole genome shotgun (WGS) entry which is preliminary data.</text>
</comment>
<dbReference type="PROSITE" id="PS50110">
    <property type="entry name" value="RESPONSE_REGULATORY"/>
    <property type="match status" value="1"/>
</dbReference>
<organism evidence="4 5">
    <name type="scientific">Candidatus Cryptobacteroides merdipullorum</name>
    <dbReference type="NCBI Taxonomy" id="2840771"/>
    <lineage>
        <taxon>Bacteria</taxon>
        <taxon>Pseudomonadati</taxon>
        <taxon>Bacteroidota</taxon>
        <taxon>Bacteroidia</taxon>
        <taxon>Bacteroidales</taxon>
        <taxon>Candidatus Cryptobacteroides</taxon>
    </lineage>
</organism>
<dbReference type="SMART" id="SM00850">
    <property type="entry name" value="LytTR"/>
    <property type="match status" value="1"/>
</dbReference>
<dbReference type="Pfam" id="PF00072">
    <property type="entry name" value="Response_reg"/>
    <property type="match status" value="1"/>
</dbReference>
<evidence type="ECO:0000256" key="1">
    <source>
        <dbReference type="PROSITE-ProRule" id="PRU00169"/>
    </source>
</evidence>
<dbReference type="Gene3D" id="3.40.50.2300">
    <property type="match status" value="1"/>
</dbReference>
<dbReference type="AlphaFoldDB" id="A0A9D1KHM2"/>
<proteinExistence type="predicted"/>
<evidence type="ECO:0000259" key="3">
    <source>
        <dbReference type="PROSITE" id="PS50930"/>
    </source>
</evidence>
<feature type="domain" description="HTH LytTR-type" evidence="3">
    <location>
        <begin position="149"/>
        <end position="251"/>
    </location>
</feature>
<dbReference type="PANTHER" id="PTHR37299">
    <property type="entry name" value="TRANSCRIPTIONAL REGULATOR-RELATED"/>
    <property type="match status" value="1"/>
</dbReference>
<dbReference type="GO" id="GO:0003677">
    <property type="term" value="F:DNA binding"/>
    <property type="evidence" value="ECO:0007669"/>
    <property type="project" value="InterPro"/>
</dbReference>
<accession>A0A9D1KHM2</accession>
<dbReference type="PROSITE" id="PS50930">
    <property type="entry name" value="HTH_LYTTR"/>
    <property type="match status" value="1"/>
</dbReference>
<dbReference type="GO" id="GO:0000156">
    <property type="term" value="F:phosphorelay response regulator activity"/>
    <property type="evidence" value="ECO:0007669"/>
    <property type="project" value="InterPro"/>
</dbReference>
<dbReference type="InterPro" id="IPR011006">
    <property type="entry name" value="CheY-like_superfamily"/>
</dbReference>
<dbReference type="Pfam" id="PF04397">
    <property type="entry name" value="LytTR"/>
    <property type="match status" value="1"/>
</dbReference>
<evidence type="ECO:0000313" key="5">
    <source>
        <dbReference type="Proteomes" id="UP000886881"/>
    </source>
</evidence>
<feature type="modified residue" description="4-aspartylphosphate" evidence="1">
    <location>
        <position position="55"/>
    </location>
</feature>
<dbReference type="SUPFAM" id="SSF52172">
    <property type="entry name" value="CheY-like"/>
    <property type="match status" value="1"/>
</dbReference>
<feature type="domain" description="Response regulatory" evidence="2">
    <location>
        <begin position="2"/>
        <end position="115"/>
    </location>
</feature>
<gene>
    <name evidence="4" type="ORF">IAC35_00785</name>
</gene>
<reference evidence="4" key="2">
    <citation type="journal article" date="2021" name="PeerJ">
        <title>Extensive microbial diversity within the chicken gut microbiome revealed by metagenomics and culture.</title>
        <authorList>
            <person name="Gilroy R."/>
            <person name="Ravi A."/>
            <person name="Getino M."/>
            <person name="Pursley I."/>
            <person name="Horton D.L."/>
            <person name="Alikhan N.F."/>
            <person name="Baker D."/>
            <person name="Gharbi K."/>
            <person name="Hall N."/>
            <person name="Watson M."/>
            <person name="Adriaenssens E.M."/>
            <person name="Foster-Nyarko E."/>
            <person name="Jarju S."/>
            <person name="Secka A."/>
            <person name="Antonio M."/>
            <person name="Oren A."/>
            <person name="Chaudhuri R.R."/>
            <person name="La Ragione R."/>
            <person name="Hildebrand F."/>
            <person name="Pallen M.J."/>
        </authorList>
    </citation>
    <scope>NUCLEOTIDE SEQUENCE</scope>
    <source>
        <strain evidence="4">ChiHecec2B26-709</strain>
    </source>
</reference>
<keyword evidence="1" id="KW-0597">Phosphoprotein</keyword>
<dbReference type="FunFam" id="3.40.50.2300:FF:000361">
    <property type="entry name" value="Two-component system response regulator"/>
    <property type="match status" value="1"/>
</dbReference>
<dbReference type="SMART" id="SM00448">
    <property type="entry name" value="REC"/>
    <property type="match status" value="1"/>
</dbReference>
<dbReference type="InterPro" id="IPR007492">
    <property type="entry name" value="LytTR_DNA-bd_dom"/>
</dbReference>
<dbReference type="EMBL" id="DVLC01000015">
    <property type="protein sequence ID" value="HIT46374.1"/>
    <property type="molecule type" value="Genomic_DNA"/>
</dbReference>